<dbReference type="RefSeq" id="WP_203078682.1">
    <property type="nucleotide sequence ID" value="NZ_JAENHO010000026.1"/>
</dbReference>
<dbReference type="InterPro" id="IPR036987">
    <property type="entry name" value="SRA-YDG_sf"/>
</dbReference>
<comment type="caution">
    <text evidence="2">The sequence shown here is derived from an EMBL/GenBank/DDBJ whole genome shotgun (WGS) entry which is preliminary data.</text>
</comment>
<dbReference type="InterPro" id="IPR003105">
    <property type="entry name" value="SRA_YDG"/>
</dbReference>
<dbReference type="SUPFAM" id="SSF88697">
    <property type="entry name" value="PUA domain-like"/>
    <property type="match status" value="1"/>
</dbReference>
<dbReference type="InterPro" id="IPR045134">
    <property type="entry name" value="UHRF1/2-like"/>
</dbReference>
<evidence type="ECO:0000313" key="3">
    <source>
        <dbReference type="Proteomes" id="UP000598996"/>
    </source>
</evidence>
<dbReference type="Pfam" id="PF13391">
    <property type="entry name" value="HNH_2"/>
    <property type="match status" value="1"/>
</dbReference>
<keyword evidence="2" id="KW-0378">Hydrolase</keyword>
<gene>
    <name evidence="2" type="ORF">JKJ07_48505</name>
</gene>
<dbReference type="Gene3D" id="2.30.280.10">
    <property type="entry name" value="SRA-YDG"/>
    <property type="match status" value="1"/>
</dbReference>
<dbReference type="PANTHER" id="PTHR14140">
    <property type="entry name" value="E3 UBIQUITIN-PROTEIN LIGASE UHRF-RELATED"/>
    <property type="match status" value="1"/>
</dbReference>
<evidence type="ECO:0000313" key="2">
    <source>
        <dbReference type="EMBL" id="MBL7262140.1"/>
    </source>
</evidence>
<protein>
    <submittedName>
        <fullName evidence="2">HNH endonuclease</fullName>
    </submittedName>
</protein>
<keyword evidence="3" id="KW-1185">Reference proteome</keyword>
<feature type="domain" description="YDG" evidence="1">
    <location>
        <begin position="7"/>
        <end position="148"/>
    </location>
</feature>
<keyword evidence="2" id="KW-0540">Nuclease</keyword>
<dbReference type="Pfam" id="PF02182">
    <property type="entry name" value="SAD_SRA"/>
    <property type="match status" value="1"/>
</dbReference>
<reference evidence="2 3" key="1">
    <citation type="submission" date="2021-01" db="EMBL/GenBank/DDBJ databases">
        <title>Actinoplanes sp. nov. LDG1-01 isolated from lichen.</title>
        <authorList>
            <person name="Saeng-In P."/>
            <person name="Phongsopitanun W."/>
            <person name="Kanchanasin P."/>
            <person name="Yuki M."/>
            <person name="Kudo T."/>
            <person name="Ohkuma M."/>
            <person name="Tanasupawat S."/>
        </authorList>
    </citation>
    <scope>NUCLEOTIDE SEQUENCE [LARGE SCALE GENOMIC DNA]</scope>
    <source>
        <strain evidence="2 3">LDG1-01</strain>
    </source>
</reference>
<dbReference type="InterPro" id="IPR003615">
    <property type="entry name" value="HNH_nuc"/>
</dbReference>
<accession>A0ABS1W5Y5</accession>
<sequence length="292" mass="31936">MAKRTYGEIAGFPPGSMFADRRALYDAGVHRVLQGGICGGKDGSESIVVSGGYPDDEDYGNELIYTGHGGRLPDSDVHVADQEFIVGNAGLARSSTDGNPVRVIRGAGGVPDHSPPSGFRYDGLFRVADYWHATGRDGFRVWRFYLVQDDQPELLLDDEGFGAPGHRGPVDRTQATIQRLARSTAKAQRVKALHRHNCQVCGICIETPAGRYAEAAHIQGLGKPHHGPDLAGNILCLCPNHHVMFDTGAIYVDHGWTVRYSANDEEIGELRRMPSHVIDVTYLAYHRMHVVP</sequence>
<dbReference type="GO" id="GO:0004519">
    <property type="term" value="F:endonuclease activity"/>
    <property type="evidence" value="ECO:0007669"/>
    <property type="project" value="UniProtKB-KW"/>
</dbReference>
<name>A0ABS1W5Y5_9ACTN</name>
<dbReference type="EMBL" id="JAENHO010000026">
    <property type="protein sequence ID" value="MBL7262140.1"/>
    <property type="molecule type" value="Genomic_DNA"/>
</dbReference>
<evidence type="ECO:0000259" key="1">
    <source>
        <dbReference type="PROSITE" id="PS51015"/>
    </source>
</evidence>
<keyword evidence="2" id="KW-0255">Endonuclease</keyword>
<organism evidence="2 3">
    <name type="scientific">Paractinoplanes lichenicola</name>
    <dbReference type="NCBI Taxonomy" id="2802976"/>
    <lineage>
        <taxon>Bacteria</taxon>
        <taxon>Bacillati</taxon>
        <taxon>Actinomycetota</taxon>
        <taxon>Actinomycetes</taxon>
        <taxon>Micromonosporales</taxon>
        <taxon>Micromonosporaceae</taxon>
        <taxon>Paractinoplanes</taxon>
    </lineage>
</organism>
<dbReference type="SMART" id="SM00466">
    <property type="entry name" value="SRA"/>
    <property type="match status" value="1"/>
</dbReference>
<dbReference type="InterPro" id="IPR015947">
    <property type="entry name" value="PUA-like_sf"/>
</dbReference>
<dbReference type="PROSITE" id="PS51015">
    <property type="entry name" value="YDG"/>
    <property type="match status" value="1"/>
</dbReference>
<dbReference type="PANTHER" id="PTHR14140:SF27">
    <property type="entry name" value="OS04G0289800 PROTEIN"/>
    <property type="match status" value="1"/>
</dbReference>
<proteinExistence type="predicted"/>
<dbReference type="Proteomes" id="UP000598996">
    <property type="component" value="Unassembled WGS sequence"/>
</dbReference>
<dbReference type="CDD" id="cd00085">
    <property type="entry name" value="HNHc"/>
    <property type="match status" value="1"/>
</dbReference>